<dbReference type="PANTHER" id="PTHR17554">
    <property type="entry name" value="TYRO PROTEIN TYROSINE KINASE-BINDING PROTEIN"/>
    <property type="match status" value="1"/>
</dbReference>
<feature type="region of interest" description="Disordered" evidence="16">
    <location>
        <begin position="67"/>
        <end position="86"/>
    </location>
</feature>
<evidence type="ECO:0000256" key="4">
    <source>
        <dbReference type="ARBA" id="ARBA00022475"/>
    </source>
</evidence>
<dbReference type="AlphaFoldDB" id="A0A4X1TCR4"/>
<evidence type="ECO:0000256" key="8">
    <source>
        <dbReference type="ARBA" id="ARBA00022729"/>
    </source>
</evidence>
<dbReference type="Proteomes" id="UP000314985">
    <property type="component" value="Chromosome 6"/>
</dbReference>
<feature type="compositionally biased region" description="Pro residues" evidence="16">
    <location>
        <begin position="69"/>
        <end position="84"/>
    </location>
</feature>
<evidence type="ECO:0000256" key="10">
    <source>
        <dbReference type="ARBA" id="ARBA00022859"/>
    </source>
</evidence>
<dbReference type="GO" id="GO:0001818">
    <property type="term" value="P:negative regulation of cytokine production"/>
    <property type="evidence" value="ECO:0007669"/>
    <property type="project" value="UniProtKB-ARBA"/>
</dbReference>
<comment type="subcellular location">
    <subcellularLocation>
        <location evidence="1">Cell membrane</location>
        <topology evidence="1">Single-pass type I membrane protein</topology>
    </subcellularLocation>
</comment>
<comment type="similarity">
    <text evidence="2">Belongs to the TYROBP family.</text>
</comment>
<name>A0A4X1TCR4_PIG</name>
<reference evidence="18 19" key="1">
    <citation type="submission" date="2017-08" db="EMBL/GenBank/DDBJ databases">
        <title>USMARCv1.0.</title>
        <authorList>
            <person name="Hannum G.I."/>
            <person name="Koren S."/>
            <person name="Schroeder S.G."/>
            <person name="Chin S.C."/>
            <person name="Nonneman D.J."/>
            <person name="Becker S.A."/>
            <person name="Rosen B.D."/>
            <person name="Bickhart D.M."/>
            <person name="Putnam N.H."/>
            <person name="Green R.E."/>
            <person name="Tuggle C.K."/>
            <person name="Liu H."/>
            <person name="Rohrer G.A."/>
            <person name="Warr A."/>
            <person name="Hall R."/>
            <person name="Kim K."/>
            <person name="Hume D.A."/>
            <person name="Talbot R."/>
            <person name="Chow W."/>
            <person name="Howe K."/>
            <person name="Schwartz A.S."/>
            <person name="Watson M."/>
            <person name="Archibald A.L."/>
            <person name="Phillippy A.M."/>
            <person name="Smith T.P.L."/>
        </authorList>
    </citation>
    <scope>NUCLEOTIDE SEQUENCE [LARGE SCALE GENOMIC DNA]</scope>
</reference>
<dbReference type="GO" id="GO:0030889">
    <property type="term" value="P:negative regulation of B cell proliferation"/>
    <property type="evidence" value="ECO:0007669"/>
    <property type="project" value="UniProtKB-ARBA"/>
</dbReference>
<evidence type="ECO:0000256" key="6">
    <source>
        <dbReference type="ARBA" id="ARBA00022692"/>
    </source>
</evidence>
<dbReference type="InterPro" id="IPR026200">
    <property type="entry name" value="Tyrobp"/>
</dbReference>
<proteinExistence type="inferred from homology"/>
<evidence type="ECO:0000256" key="13">
    <source>
        <dbReference type="ARBA" id="ARBA00023157"/>
    </source>
</evidence>
<evidence type="ECO:0000256" key="12">
    <source>
        <dbReference type="ARBA" id="ARBA00023136"/>
    </source>
</evidence>
<evidence type="ECO:0000313" key="19">
    <source>
        <dbReference type="Proteomes" id="UP000314985"/>
    </source>
</evidence>
<evidence type="ECO:0000256" key="14">
    <source>
        <dbReference type="ARBA" id="ARBA00031252"/>
    </source>
</evidence>
<keyword evidence="11 17" id="KW-1133">Transmembrane helix</keyword>
<dbReference type="GO" id="GO:0002274">
    <property type="term" value="P:myeloid leukocyte activation"/>
    <property type="evidence" value="ECO:0007669"/>
    <property type="project" value="UniProtKB-ARBA"/>
</dbReference>
<dbReference type="GO" id="GO:0005886">
    <property type="term" value="C:plasma membrane"/>
    <property type="evidence" value="ECO:0007669"/>
    <property type="project" value="UniProtKB-SubCell"/>
</dbReference>
<keyword evidence="4" id="KW-1003">Cell membrane</keyword>
<feature type="transmembrane region" description="Helical" evidence="17">
    <location>
        <begin position="331"/>
        <end position="352"/>
    </location>
</feature>
<evidence type="ECO:0000256" key="3">
    <source>
        <dbReference type="ARBA" id="ARBA00022356"/>
    </source>
</evidence>
<protein>
    <recommendedName>
        <fullName evidence="3">TYRO protein tyrosine kinase-binding protein</fullName>
    </recommendedName>
    <alternativeName>
        <fullName evidence="14">DNAX-activation protein 12</fullName>
    </alternativeName>
</protein>
<dbReference type="PANTHER" id="PTHR17554:SF2">
    <property type="entry name" value="TYRO PROTEIN TYROSINE KINASE-BINDING PROTEIN"/>
    <property type="match status" value="1"/>
</dbReference>
<keyword evidence="6 17" id="KW-0812">Transmembrane</keyword>
<keyword evidence="5" id="KW-0597">Phosphoprotein</keyword>
<keyword evidence="9" id="KW-0106">Calcium</keyword>
<dbReference type="Gene3D" id="1.10.287.770">
    <property type="entry name" value="YojJ-like"/>
    <property type="match status" value="1"/>
</dbReference>
<evidence type="ECO:0000313" key="18">
    <source>
        <dbReference type="Ensembl" id="ENSSSCP00070014096.1"/>
    </source>
</evidence>
<dbReference type="Ensembl" id="ENSSSCT00070017032.1">
    <property type="protein sequence ID" value="ENSSSCP00070014096.1"/>
    <property type="gene ID" value="ENSSSCG00070008770.1"/>
</dbReference>
<dbReference type="GO" id="GO:0007166">
    <property type="term" value="P:cell surface receptor signaling pathway"/>
    <property type="evidence" value="ECO:0007669"/>
    <property type="project" value="UniProtKB-ARBA"/>
</dbReference>
<keyword evidence="10" id="KW-0391">Immunity</keyword>
<keyword evidence="7" id="KW-0479">Metal-binding</keyword>
<evidence type="ECO:0000256" key="11">
    <source>
        <dbReference type="ARBA" id="ARBA00022989"/>
    </source>
</evidence>
<dbReference type="GO" id="GO:0002252">
    <property type="term" value="P:immune effector process"/>
    <property type="evidence" value="ECO:0007669"/>
    <property type="project" value="UniProtKB-ARBA"/>
</dbReference>
<reference evidence="18" key="2">
    <citation type="submission" date="2025-08" db="UniProtKB">
        <authorList>
            <consortium name="Ensembl"/>
        </authorList>
    </citation>
    <scope>IDENTIFICATION</scope>
</reference>
<dbReference type="FunFam" id="1.10.287.770:FF:000004">
    <property type="entry name" value="TYRO protein tyrosine kinase-binding protein"/>
    <property type="match status" value="1"/>
</dbReference>
<dbReference type="GO" id="GO:0002684">
    <property type="term" value="P:positive regulation of immune system process"/>
    <property type="evidence" value="ECO:0007669"/>
    <property type="project" value="UniProtKB-ARBA"/>
</dbReference>
<evidence type="ECO:0000256" key="16">
    <source>
        <dbReference type="SAM" id="MobiDB-lite"/>
    </source>
</evidence>
<keyword evidence="12 17" id="KW-0472">Membrane</keyword>
<dbReference type="GO" id="GO:0046872">
    <property type="term" value="F:metal ion binding"/>
    <property type="evidence" value="ECO:0007669"/>
    <property type="project" value="UniProtKB-KW"/>
</dbReference>
<keyword evidence="8" id="KW-0732">Signal</keyword>
<feature type="region of interest" description="Disordered" evidence="16">
    <location>
        <begin position="195"/>
        <end position="221"/>
    </location>
</feature>
<dbReference type="GO" id="GO:0005102">
    <property type="term" value="F:signaling receptor binding"/>
    <property type="evidence" value="ECO:0007669"/>
    <property type="project" value="UniProtKB-ARBA"/>
</dbReference>
<dbReference type="GO" id="GO:0030316">
    <property type="term" value="P:osteoclast differentiation"/>
    <property type="evidence" value="ECO:0007669"/>
    <property type="project" value="UniProtKB-ARBA"/>
</dbReference>
<dbReference type="GO" id="GO:0006955">
    <property type="term" value="P:immune response"/>
    <property type="evidence" value="ECO:0007669"/>
    <property type="project" value="UniProtKB-ARBA"/>
</dbReference>
<comment type="subunit">
    <text evidence="15">Homodimer; disulfide-linked. Homotrimer; disulfide-linked. Homotetramer; disulfide-linked. Homotrimers and homotetramers form when low levels of partner receptors are available and is competitive with assembly with interacting receptors. They may represent alternative oligomerization states or may be intermediates in the receptor assembly process. Binding of a metal cation aids in homooligomerization through coordination of the metal ion by the subunits of the oligomer. Interacts with TREM1. Interacts with TREM2. Interacts with CLECSF5. Interacts with CD300LB and CD300C2. Interacts with CD300E. Interacts (via ITAM domain) with SYK (via SH2 domains); activates SYK mediating neutrophils and macrophages integrin-mediated activation. Interacts with KLRC2. Interacts with CD300H. Interacts with KLRD1. Interacts with SIGLEC1.</text>
</comment>
<dbReference type="GO" id="GO:0009986">
    <property type="term" value="C:cell surface"/>
    <property type="evidence" value="ECO:0007669"/>
    <property type="project" value="UniProtKB-ARBA"/>
</dbReference>
<keyword evidence="13" id="KW-1015">Disulfide bond</keyword>
<evidence type="ECO:0000256" key="1">
    <source>
        <dbReference type="ARBA" id="ARBA00004251"/>
    </source>
</evidence>
<evidence type="ECO:0000256" key="17">
    <source>
        <dbReference type="SAM" id="Phobius"/>
    </source>
</evidence>
<evidence type="ECO:0000256" key="2">
    <source>
        <dbReference type="ARBA" id="ARBA00009791"/>
    </source>
</evidence>
<organism evidence="18 19">
    <name type="scientific">Sus scrofa</name>
    <name type="common">Pig</name>
    <dbReference type="NCBI Taxonomy" id="9823"/>
    <lineage>
        <taxon>Eukaryota</taxon>
        <taxon>Metazoa</taxon>
        <taxon>Chordata</taxon>
        <taxon>Craniata</taxon>
        <taxon>Vertebrata</taxon>
        <taxon>Euteleostomi</taxon>
        <taxon>Mammalia</taxon>
        <taxon>Eutheria</taxon>
        <taxon>Laurasiatheria</taxon>
        <taxon>Artiodactyla</taxon>
        <taxon>Suina</taxon>
        <taxon>Suidae</taxon>
        <taxon>Sus</taxon>
    </lineage>
</organism>
<accession>A0A4X1TCR4</accession>
<evidence type="ECO:0000256" key="9">
    <source>
        <dbReference type="ARBA" id="ARBA00022837"/>
    </source>
</evidence>
<sequence>EPWVLASWTGEGGFRPLAHPPGTLTSGSSFPSPSSGSSWGLEVLVICWVASLSEHFQPLPHLVGAAQPGPEPPHCGPPASPQSPGPGLGRVQPCLGLFLSSFSASPRLSPSRSSLFPYSFPRVKCLFLAAGFQFHLYLLCHLRLPPLLGWTLRHIPLALDCGVQQRHLHHGAPRTLQWTPASPLAVGGELGASDAPGLSLGQDREQGGKRKAKGWGAGWTQQIPQPPTPYGSLSEPAPLRLGLWQKQREGTLRCCNRKSRCRSNTVQRLGCWPTGPTGPCCPPLPPGCQEPPSPSLYAHQPCVSVYLLFLSSGFSLVQAQRECSCSAVSPGILAGIVLGDLVLTLLIALAVYSLGRLVPRTRGAVDVTRKQHIAETESAYQVRKPASLSHSSLLSWGCPSGVPLPQALQNLDPKAPFAAPLKCLKTKHPECFQ</sequence>
<evidence type="ECO:0000256" key="15">
    <source>
        <dbReference type="ARBA" id="ARBA00063609"/>
    </source>
</evidence>
<evidence type="ECO:0000256" key="5">
    <source>
        <dbReference type="ARBA" id="ARBA00022553"/>
    </source>
</evidence>
<dbReference type="GO" id="GO:0006952">
    <property type="term" value="P:defense response"/>
    <property type="evidence" value="ECO:0007669"/>
    <property type="project" value="UniProtKB-ARBA"/>
</dbReference>
<dbReference type="GO" id="GO:0034241">
    <property type="term" value="P:positive regulation of macrophage fusion"/>
    <property type="evidence" value="ECO:0007669"/>
    <property type="project" value="UniProtKB-ARBA"/>
</dbReference>
<evidence type="ECO:0000256" key="7">
    <source>
        <dbReference type="ARBA" id="ARBA00022723"/>
    </source>
</evidence>